<dbReference type="Gene3D" id="3.30.950.10">
    <property type="entry name" value="Methyltransferase, Cobalt-precorrin-4 Transmethylase, Domain 2"/>
    <property type="match status" value="1"/>
</dbReference>
<evidence type="ECO:0000256" key="3">
    <source>
        <dbReference type="ARBA" id="ARBA00022573"/>
    </source>
</evidence>
<keyword evidence="3" id="KW-0169">Cobalamin biosynthesis</keyword>
<dbReference type="GO" id="GO:0032259">
    <property type="term" value="P:methylation"/>
    <property type="evidence" value="ECO:0007669"/>
    <property type="project" value="UniProtKB-KW"/>
</dbReference>
<dbReference type="Pfam" id="PF00590">
    <property type="entry name" value="TP_methylase"/>
    <property type="match status" value="1"/>
</dbReference>
<evidence type="ECO:0000256" key="7">
    <source>
        <dbReference type="ARBA" id="ARBA00023244"/>
    </source>
</evidence>
<evidence type="ECO:0000256" key="6">
    <source>
        <dbReference type="ARBA" id="ARBA00022691"/>
    </source>
</evidence>
<dbReference type="GO" id="GO:0019354">
    <property type="term" value="P:siroheme biosynthetic process"/>
    <property type="evidence" value="ECO:0007669"/>
    <property type="project" value="InterPro"/>
</dbReference>
<keyword evidence="6" id="KW-0949">S-adenosyl-L-methionine</keyword>
<dbReference type="Gene3D" id="3.40.1010.10">
    <property type="entry name" value="Cobalt-precorrin-4 Transmethylase, Domain 1"/>
    <property type="match status" value="1"/>
</dbReference>
<evidence type="ECO:0000256" key="2">
    <source>
        <dbReference type="ARBA" id="ARBA00012162"/>
    </source>
</evidence>
<protein>
    <recommendedName>
        <fullName evidence="2">uroporphyrinogen-III C-methyltransferase</fullName>
        <ecNumber evidence="2">2.1.1.107</ecNumber>
    </recommendedName>
</protein>
<keyword evidence="4 10" id="KW-0489">Methyltransferase</keyword>
<dbReference type="PROSITE" id="PS00840">
    <property type="entry name" value="SUMT_2"/>
    <property type="match status" value="1"/>
</dbReference>
<reference evidence="12 13" key="1">
    <citation type="submission" date="2017-05" db="EMBL/GenBank/DDBJ databases">
        <authorList>
            <person name="Varghese N."/>
            <person name="Submissions S."/>
        </authorList>
    </citation>
    <scope>NUCLEOTIDE SEQUENCE [LARGE SCALE GENOMIC DNA]</scope>
    <source>
        <strain evidence="12 13">DSM 21985</strain>
    </source>
</reference>
<dbReference type="InterPro" id="IPR050161">
    <property type="entry name" value="Siro_Cobalamin_biosynth"/>
</dbReference>
<dbReference type="NCBIfam" id="TIGR01469">
    <property type="entry name" value="cobA_cysG_Cterm"/>
    <property type="match status" value="1"/>
</dbReference>
<evidence type="ECO:0000313" key="12">
    <source>
        <dbReference type="EMBL" id="SMO91636.1"/>
    </source>
</evidence>
<dbReference type="Proteomes" id="UP000317557">
    <property type="component" value="Unassembled WGS sequence"/>
</dbReference>
<feature type="domain" description="Tetrapyrrole methylase" evidence="11">
    <location>
        <begin position="11"/>
        <end position="221"/>
    </location>
</feature>
<gene>
    <name evidence="12" type="ORF">SAMN06265219_115103</name>
</gene>
<evidence type="ECO:0000256" key="9">
    <source>
        <dbReference type="ARBA" id="ARBA00060548"/>
    </source>
</evidence>
<comment type="pathway">
    <text evidence="8">Porphyrin-containing compound metabolism; siroheme biosynthesis; precorrin-2 from uroporphyrinogen III: step 1/1.</text>
</comment>
<comment type="pathway">
    <text evidence="9">Cofactor biosynthesis; adenosylcobalamin biosynthesis; precorrin-2 from uroporphyrinogen III: step 1/1.</text>
</comment>
<comment type="similarity">
    <text evidence="1 10">Belongs to the precorrin methyltransferase family.</text>
</comment>
<dbReference type="EC" id="2.1.1.107" evidence="2"/>
<evidence type="ECO:0000256" key="5">
    <source>
        <dbReference type="ARBA" id="ARBA00022679"/>
    </source>
</evidence>
<accession>A0A521F6B8</accession>
<dbReference type="EMBL" id="FXTP01000015">
    <property type="protein sequence ID" value="SMO91636.1"/>
    <property type="molecule type" value="Genomic_DNA"/>
</dbReference>
<dbReference type="GO" id="GO:0009236">
    <property type="term" value="P:cobalamin biosynthetic process"/>
    <property type="evidence" value="ECO:0007669"/>
    <property type="project" value="UniProtKB-KW"/>
</dbReference>
<dbReference type="PANTHER" id="PTHR45790">
    <property type="entry name" value="SIROHEME SYNTHASE-RELATED"/>
    <property type="match status" value="1"/>
</dbReference>
<dbReference type="InterPro" id="IPR035996">
    <property type="entry name" value="4pyrrol_Methylase_sf"/>
</dbReference>
<keyword evidence="7" id="KW-0627">Porphyrin biosynthesis</keyword>
<evidence type="ECO:0000313" key="13">
    <source>
        <dbReference type="Proteomes" id="UP000317557"/>
    </source>
</evidence>
<evidence type="ECO:0000256" key="8">
    <source>
        <dbReference type="ARBA" id="ARBA00025705"/>
    </source>
</evidence>
<dbReference type="PROSITE" id="PS00839">
    <property type="entry name" value="SUMT_1"/>
    <property type="match status" value="1"/>
</dbReference>
<dbReference type="OrthoDB" id="9815856at2"/>
<dbReference type="NCBIfam" id="NF004790">
    <property type="entry name" value="PRK06136.1"/>
    <property type="match status" value="1"/>
</dbReference>
<dbReference type="AlphaFoldDB" id="A0A521F6B8"/>
<proteinExistence type="inferred from homology"/>
<dbReference type="FunFam" id="3.30.950.10:FF:000001">
    <property type="entry name" value="Siroheme synthase"/>
    <property type="match status" value="1"/>
</dbReference>
<dbReference type="InterPro" id="IPR014777">
    <property type="entry name" value="4pyrrole_Mease_sub1"/>
</dbReference>
<name>A0A521F6B8_9BACT</name>
<evidence type="ECO:0000256" key="1">
    <source>
        <dbReference type="ARBA" id="ARBA00005879"/>
    </source>
</evidence>
<dbReference type="PANTHER" id="PTHR45790:SF3">
    <property type="entry name" value="S-ADENOSYL-L-METHIONINE-DEPENDENT UROPORPHYRINOGEN III METHYLTRANSFERASE, CHLOROPLASTIC"/>
    <property type="match status" value="1"/>
</dbReference>
<dbReference type="CDD" id="cd11642">
    <property type="entry name" value="SUMT"/>
    <property type="match status" value="1"/>
</dbReference>
<evidence type="ECO:0000256" key="4">
    <source>
        <dbReference type="ARBA" id="ARBA00022603"/>
    </source>
</evidence>
<dbReference type="InterPro" id="IPR006366">
    <property type="entry name" value="CobA/CysG_C"/>
</dbReference>
<keyword evidence="5 10" id="KW-0808">Transferase</keyword>
<evidence type="ECO:0000256" key="10">
    <source>
        <dbReference type="RuleBase" id="RU003960"/>
    </source>
</evidence>
<evidence type="ECO:0000259" key="11">
    <source>
        <dbReference type="Pfam" id="PF00590"/>
    </source>
</evidence>
<dbReference type="FunFam" id="3.40.1010.10:FF:000001">
    <property type="entry name" value="Siroheme synthase"/>
    <property type="match status" value="1"/>
</dbReference>
<dbReference type="InterPro" id="IPR014776">
    <property type="entry name" value="4pyrrole_Mease_sub2"/>
</dbReference>
<dbReference type="SUPFAM" id="SSF53790">
    <property type="entry name" value="Tetrapyrrole methylase"/>
    <property type="match status" value="1"/>
</dbReference>
<organism evidence="12 13">
    <name type="scientific">Gracilimonas mengyeensis</name>
    <dbReference type="NCBI Taxonomy" id="1302730"/>
    <lineage>
        <taxon>Bacteria</taxon>
        <taxon>Pseudomonadati</taxon>
        <taxon>Balneolota</taxon>
        <taxon>Balneolia</taxon>
        <taxon>Balneolales</taxon>
        <taxon>Balneolaceae</taxon>
        <taxon>Gracilimonas</taxon>
    </lineage>
</organism>
<dbReference type="GO" id="GO:0004851">
    <property type="term" value="F:uroporphyrin-III C-methyltransferase activity"/>
    <property type="evidence" value="ECO:0007669"/>
    <property type="project" value="UniProtKB-EC"/>
</dbReference>
<dbReference type="InterPro" id="IPR003043">
    <property type="entry name" value="Uropor_MeTrfase_CS"/>
</dbReference>
<sequence length="273" mass="29021">MKTYQPKKEGKVYLVGAGPGDPGLITVKGADTLRQADVIVYDRLANPELLDYTPEDSEHIYVGKKPGKPSVSQEQINTILVAKAQDGKTVVRLKGGDPFVFGRGGEECEALKAQQVAYEVIPGISSALSAPLFAGIPVTHRKVARSFTVVTGHTITGTNAFDNWGHLAHADTLVVLMGVKNLAKITDLLIGLGKDRSTPVAVIGKATYKDQQTVLGTLENIAEKASHSTPPATIVIGELAAKADELAWFKEKQTQLLGSQAKESASKLAHFAG</sequence>
<dbReference type="RefSeq" id="WP_142455664.1">
    <property type="nucleotide sequence ID" value="NZ_FXTP01000015.1"/>
</dbReference>
<keyword evidence="13" id="KW-1185">Reference proteome</keyword>
<dbReference type="InterPro" id="IPR000878">
    <property type="entry name" value="4pyrrol_Mease"/>
</dbReference>